<dbReference type="InterPro" id="IPR014500">
    <property type="entry name" value="UCP019307_cupin"/>
</dbReference>
<dbReference type="PIRSF" id="PIRSF019307">
    <property type="entry name" value="UCP019307"/>
    <property type="match status" value="1"/>
</dbReference>
<dbReference type="CDD" id="cd02219">
    <property type="entry name" value="cupin_YjlB-like"/>
    <property type="match status" value="1"/>
</dbReference>
<dbReference type="Proteomes" id="UP001201812">
    <property type="component" value="Unassembled WGS sequence"/>
</dbReference>
<name>A0AAD4MZK6_9BILA</name>
<dbReference type="InterPro" id="IPR014710">
    <property type="entry name" value="RmlC-like_jellyroll"/>
</dbReference>
<dbReference type="InterPro" id="IPR006045">
    <property type="entry name" value="Cupin_1"/>
</dbReference>
<dbReference type="EMBL" id="JAKKPZ010000021">
    <property type="protein sequence ID" value="KAI1711679.1"/>
    <property type="molecule type" value="Genomic_DNA"/>
</dbReference>
<comment type="caution">
    <text evidence="2">The sequence shown here is derived from an EMBL/GenBank/DDBJ whole genome shotgun (WGS) entry which is preliminary data.</text>
</comment>
<organism evidence="2 3">
    <name type="scientific">Ditylenchus destructor</name>
    <dbReference type="NCBI Taxonomy" id="166010"/>
    <lineage>
        <taxon>Eukaryota</taxon>
        <taxon>Metazoa</taxon>
        <taxon>Ecdysozoa</taxon>
        <taxon>Nematoda</taxon>
        <taxon>Chromadorea</taxon>
        <taxon>Rhabditida</taxon>
        <taxon>Tylenchina</taxon>
        <taxon>Tylenchomorpha</taxon>
        <taxon>Sphaerularioidea</taxon>
        <taxon>Anguinidae</taxon>
        <taxon>Anguininae</taxon>
        <taxon>Ditylenchus</taxon>
    </lineage>
</organism>
<dbReference type="AlphaFoldDB" id="A0AAD4MZK6"/>
<dbReference type="PANTHER" id="PTHR36448:SF3">
    <property type="entry name" value="CUPIN TYPE-2 DOMAIN-CONTAINING PROTEIN"/>
    <property type="match status" value="1"/>
</dbReference>
<dbReference type="InterPro" id="IPR011051">
    <property type="entry name" value="RmlC_Cupin_sf"/>
</dbReference>
<evidence type="ECO:0000313" key="3">
    <source>
        <dbReference type="Proteomes" id="UP001201812"/>
    </source>
</evidence>
<evidence type="ECO:0000313" key="2">
    <source>
        <dbReference type="EMBL" id="KAI1711679.1"/>
    </source>
</evidence>
<protein>
    <submittedName>
        <fullName evidence="2">Cupin domain-containing protein</fullName>
    </submittedName>
</protein>
<feature type="domain" description="Cupin type-1" evidence="1">
    <location>
        <begin position="74"/>
        <end position="121"/>
    </location>
</feature>
<accession>A0AAD4MZK6</accession>
<dbReference type="Pfam" id="PF00190">
    <property type="entry name" value="Cupin_1"/>
    <property type="match status" value="1"/>
</dbReference>
<proteinExistence type="predicted"/>
<reference evidence="2" key="1">
    <citation type="submission" date="2022-01" db="EMBL/GenBank/DDBJ databases">
        <title>Genome Sequence Resource for Two Populations of Ditylenchus destructor, the Migratory Endoparasitic Phytonematode.</title>
        <authorList>
            <person name="Zhang H."/>
            <person name="Lin R."/>
            <person name="Xie B."/>
        </authorList>
    </citation>
    <scope>NUCLEOTIDE SEQUENCE</scope>
    <source>
        <strain evidence="2">BazhouSP</strain>
    </source>
</reference>
<dbReference type="Gene3D" id="2.60.120.10">
    <property type="entry name" value="Jelly Rolls"/>
    <property type="match status" value="1"/>
</dbReference>
<gene>
    <name evidence="2" type="ORF">DdX_10143</name>
</gene>
<keyword evidence="3" id="KW-1185">Reference proteome</keyword>
<evidence type="ECO:0000259" key="1">
    <source>
        <dbReference type="Pfam" id="PF00190"/>
    </source>
</evidence>
<dbReference type="InterPro" id="IPR047121">
    <property type="entry name" value="YjiB-like"/>
</dbReference>
<sequence>MTRLDLTPFTALQVLKFLIPSHNLIPNTSIQNRPLLIYKSCFPPDSGASAVESHLKSVGVVSPQWRYSMYPTSHFHSTSHEVLCVVKGRALLLFGGEGNPGKVEQECKAGDVIIIPAGVAHRLLDDYGSGYEMVGSYPIGATQWDMCYGRDGEEDKVKNIKKLSWFDNDPLYGQKGPVIDA</sequence>
<dbReference type="SUPFAM" id="SSF51182">
    <property type="entry name" value="RmlC-like cupins"/>
    <property type="match status" value="1"/>
</dbReference>
<dbReference type="PANTHER" id="PTHR36448">
    <property type="entry name" value="BLR7373 PROTEIN"/>
    <property type="match status" value="1"/>
</dbReference>